<accession>A0A448WA42</accession>
<comment type="caution">
    <text evidence="2">The sequence shown here is derived from an EMBL/GenBank/DDBJ whole genome shotgun (WGS) entry which is preliminary data.</text>
</comment>
<reference evidence="2" key="1">
    <citation type="submission" date="2018-11" db="EMBL/GenBank/DDBJ databases">
        <authorList>
            <consortium name="Pathogen Informatics"/>
        </authorList>
    </citation>
    <scope>NUCLEOTIDE SEQUENCE</scope>
</reference>
<organism evidence="2 3">
    <name type="scientific">Protopolystoma xenopodis</name>
    <dbReference type="NCBI Taxonomy" id="117903"/>
    <lineage>
        <taxon>Eukaryota</taxon>
        <taxon>Metazoa</taxon>
        <taxon>Spiralia</taxon>
        <taxon>Lophotrochozoa</taxon>
        <taxon>Platyhelminthes</taxon>
        <taxon>Monogenea</taxon>
        <taxon>Polyopisthocotylea</taxon>
        <taxon>Polystomatidea</taxon>
        <taxon>Polystomatidae</taxon>
        <taxon>Protopolystoma</taxon>
    </lineage>
</organism>
<evidence type="ECO:0000256" key="1">
    <source>
        <dbReference type="SAM" id="MobiDB-lite"/>
    </source>
</evidence>
<sequence>MKLPESKFLTIPTSATSDTSKSADVGISPRFRLPTSLESGLNRLYQTMQQQPKSSTSGDWLTRPKPLGNTTAWDAAYASLLSEYSPSEKPEFNFPLLSKFTIPKQHPQLGKVNSLGSKADFPKWPDTLTRSSIGLEAEYFIPPRAKSSLAVPLSTYQNAPNGCANISACTSNGSWTGSAWLSPLDSYAYTQLTGWIQKLTRKWIQYIKYETKNK</sequence>
<dbReference type="AlphaFoldDB" id="A0A448WA42"/>
<gene>
    <name evidence="2" type="ORF">PXEA_LOCUS295</name>
</gene>
<evidence type="ECO:0000313" key="3">
    <source>
        <dbReference type="Proteomes" id="UP000784294"/>
    </source>
</evidence>
<evidence type="ECO:0000313" key="2">
    <source>
        <dbReference type="EMBL" id="VEL06855.1"/>
    </source>
</evidence>
<protein>
    <submittedName>
        <fullName evidence="2">Uncharacterized protein</fullName>
    </submittedName>
</protein>
<dbReference type="EMBL" id="CAAALY010000523">
    <property type="protein sequence ID" value="VEL06855.1"/>
    <property type="molecule type" value="Genomic_DNA"/>
</dbReference>
<name>A0A448WA42_9PLAT</name>
<feature type="compositionally biased region" description="Low complexity" evidence="1">
    <location>
        <begin position="13"/>
        <end position="24"/>
    </location>
</feature>
<proteinExistence type="predicted"/>
<dbReference type="Proteomes" id="UP000784294">
    <property type="component" value="Unassembled WGS sequence"/>
</dbReference>
<keyword evidence="3" id="KW-1185">Reference proteome</keyword>
<feature type="region of interest" description="Disordered" evidence="1">
    <location>
        <begin position="1"/>
        <end position="27"/>
    </location>
</feature>